<dbReference type="Pfam" id="PF00198">
    <property type="entry name" value="2-oxoacid_dh"/>
    <property type="match status" value="1"/>
</dbReference>
<keyword evidence="6" id="KW-1185">Reference proteome</keyword>
<keyword evidence="3" id="KW-0808">Transferase</keyword>
<dbReference type="Pfam" id="PF02817">
    <property type="entry name" value="E3_binding"/>
    <property type="match status" value="1"/>
</dbReference>
<dbReference type="Gene3D" id="3.30.559.10">
    <property type="entry name" value="Chloramphenicol acetyltransferase-like domain"/>
    <property type="match status" value="1"/>
</dbReference>
<dbReference type="Proteomes" id="UP001430356">
    <property type="component" value="Unassembled WGS sequence"/>
</dbReference>
<dbReference type="FunFam" id="4.10.320.10:FF:000013">
    <property type="entry name" value="Dihydrolipoamide acetyltransferase component of pyruvate dehydrogenase complex"/>
    <property type="match status" value="1"/>
</dbReference>
<dbReference type="InterPro" id="IPR045257">
    <property type="entry name" value="E2/Pdx1"/>
</dbReference>
<dbReference type="InterPro" id="IPR011053">
    <property type="entry name" value="Single_hybrid_motif"/>
</dbReference>
<feature type="domain" description="Peripheral subunit-binding (PSBD)" evidence="4">
    <location>
        <begin position="152"/>
        <end position="190"/>
    </location>
</feature>
<dbReference type="EC" id="2.3.1.-" evidence="3"/>
<dbReference type="EMBL" id="JAECZO010000002">
    <property type="protein sequence ID" value="KAK7199987.1"/>
    <property type="molecule type" value="Genomic_DNA"/>
</dbReference>
<comment type="cofactor">
    <cofactor evidence="3">
        <name>(R)-lipoate</name>
        <dbReference type="ChEBI" id="CHEBI:83088"/>
    </cofactor>
</comment>
<accession>A0AAW0F2B5</accession>
<evidence type="ECO:0000256" key="2">
    <source>
        <dbReference type="ARBA" id="ARBA00022823"/>
    </source>
</evidence>
<dbReference type="FunFam" id="2.40.50.100:FF:000010">
    <property type="entry name" value="Acetyltransferase component of pyruvate dehydrogenase complex"/>
    <property type="match status" value="1"/>
</dbReference>
<dbReference type="InterPro" id="IPR001078">
    <property type="entry name" value="2-oxoacid_DH_actylTfrase"/>
</dbReference>
<dbReference type="InterPro" id="IPR004167">
    <property type="entry name" value="PSBD"/>
</dbReference>
<organism evidence="5 6">
    <name type="scientific">Novymonas esmeraldas</name>
    <dbReference type="NCBI Taxonomy" id="1808958"/>
    <lineage>
        <taxon>Eukaryota</taxon>
        <taxon>Discoba</taxon>
        <taxon>Euglenozoa</taxon>
        <taxon>Kinetoplastea</taxon>
        <taxon>Metakinetoplastina</taxon>
        <taxon>Trypanosomatida</taxon>
        <taxon>Trypanosomatidae</taxon>
        <taxon>Novymonas</taxon>
    </lineage>
</organism>
<reference evidence="5 6" key="1">
    <citation type="journal article" date="2021" name="MBio">
        <title>A New Model Trypanosomatid, Novymonas esmeraldas: Genomic Perception of Its 'Candidatus Pandoraea novymonadis' Endosymbiont.</title>
        <authorList>
            <person name="Zakharova A."/>
            <person name="Saura A."/>
            <person name="Butenko A."/>
            <person name="Podesvova L."/>
            <person name="Warmusova S."/>
            <person name="Kostygov A.Y."/>
            <person name="Nenarokova A."/>
            <person name="Lukes J."/>
            <person name="Opperdoes F.R."/>
            <person name="Yurchenko V."/>
        </authorList>
    </citation>
    <scope>NUCLEOTIDE SEQUENCE [LARGE SCALE GENOMIC DNA]</scope>
    <source>
        <strain evidence="5 6">E262AT.01</strain>
    </source>
</reference>
<keyword evidence="2 3" id="KW-0450">Lipoyl</keyword>
<protein>
    <recommendedName>
        <fullName evidence="3">Dihydrolipoamide acetyltransferase component of pyruvate dehydrogenase complex</fullName>
        <ecNumber evidence="3">2.3.1.-</ecNumber>
    </recommendedName>
</protein>
<sequence>MFRCRAVPKLATLAALRFLTITPIPMPALSPTMEKGKITEWCKHPGDPIAPGDTFCRVETDKAVVTYDNATEEGFFARVVVSPGEETVVGQTVCIIVDEKEGVNSDEVKNWKPEDEAAPAAAPAAAEAAPAAPAAAAPAAAAPAAASGDRVKASPYARKVAAEKNVSLSGIKGTGGGVGRITSKDVAAAVASGAAGSASKPAAPAAAAAGAAAPAASAKPAAAKAKAAPAAAAPAKGTPPANPNFTDIPLTTMRTVIAKRLHQSKNLDIPHYYLFDDCRVDNMMALIKQLNAKGNGEYKITVNDYIIKAVARANVLVPEVNSSWQGDFIRQYATVDVSVAVATPTGLITPIIRNAQAKGLVEISREMKALAKKAREGTLQPNEFQGGTCSVSNLGATGIPGFTAIINPPQAMILAIGSAKPRAEIVKDEETGEFTMTGKVESVVNFAASFDHRIVDGALGAKWFQGFHDAMENPLSLLL</sequence>
<evidence type="ECO:0000313" key="6">
    <source>
        <dbReference type="Proteomes" id="UP001430356"/>
    </source>
</evidence>
<dbReference type="FunFam" id="3.30.559.10:FF:000003">
    <property type="entry name" value="Acetyltransferase component of pyruvate dehydrogenase complex"/>
    <property type="match status" value="1"/>
</dbReference>
<evidence type="ECO:0000256" key="1">
    <source>
        <dbReference type="ARBA" id="ARBA00007317"/>
    </source>
</evidence>
<dbReference type="InterPro" id="IPR000089">
    <property type="entry name" value="Biotin_lipoyl"/>
</dbReference>
<dbReference type="CDD" id="cd06849">
    <property type="entry name" value="lipoyl_domain"/>
    <property type="match status" value="1"/>
</dbReference>
<name>A0AAW0F2B5_9TRYP</name>
<dbReference type="GO" id="GO:0045254">
    <property type="term" value="C:pyruvate dehydrogenase complex"/>
    <property type="evidence" value="ECO:0007669"/>
    <property type="project" value="InterPro"/>
</dbReference>
<evidence type="ECO:0000259" key="4">
    <source>
        <dbReference type="PROSITE" id="PS51826"/>
    </source>
</evidence>
<dbReference type="InterPro" id="IPR023213">
    <property type="entry name" value="CAT-like_dom_sf"/>
</dbReference>
<evidence type="ECO:0000313" key="5">
    <source>
        <dbReference type="EMBL" id="KAK7199987.1"/>
    </source>
</evidence>
<dbReference type="GO" id="GO:0004742">
    <property type="term" value="F:dihydrolipoyllysine-residue acetyltransferase activity"/>
    <property type="evidence" value="ECO:0007669"/>
    <property type="project" value="TreeGrafter"/>
</dbReference>
<dbReference type="PANTHER" id="PTHR23151">
    <property type="entry name" value="DIHYDROLIPOAMIDE ACETYL/SUCCINYL-TRANSFERASE-RELATED"/>
    <property type="match status" value="1"/>
</dbReference>
<dbReference type="PANTHER" id="PTHR23151:SF90">
    <property type="entry name" value="DIHYDROLIPOYLLYSINE-RESIDUE ACETYLTRANSFERASE COMPONENT OF PYRUVATE DEHYDROGENASE COMPLEX, MITOCHONDRIAL-RELATED"/>
    <property type="match status" value="1"/>
</dbReference>
<dbReference type="Gene3D" id="2.40.50.100">
    <property type="match status" value="1"/>
</dbReference>
<dbReference type="SUPFAM" id="SSF47005">
    <property type="entry name" value="Peripheral subunit-binding domain of 2-oxo acid dehydrogenase complex"/>
    <property type="match status" value="1"/>
</dbReference>
<dbReference type="SUPFAM" id="SSF52777">
    <property type="entry name" value="CoA-dependent acyltransferases"/>
    <property type="match status" value="1"/>
</dbReference>
<keyword evidence="3" id="KW-0012">Acyltransferase</keyword>
<dbReference type="AlphaFoldDB" id="A0AAW0F2B5"/>
<evidence type="ECO:0000256" key="3">
    <source>
        <dbReference type="RuleBase" id="RU003423"/>
    </source>
</evidence>
<comment type="caution">
    <text evidence="5">The sequence shown here is derived from an EMBL/GenBank/DDBJ whole genome shotgun (WGS) entry which is preliminary data.</text>
</comment>
<comment type="similarity">
    <text evidence="1 3">Belongs to the 2-oxoacid dehydrogenase family.</text>
</comment>
<dbReference type="Pfam" id="PF00364">
    <property type="entry name" value="Biotin_lipoyl"/>
    <property type="match status" value="1"/>
</dbReference>
<proteinExistence type="inferred from homology"/>
<dbReference type="InterPro" id="IPR036625">
    <property type="entry name" value="E3-bd_dom_sf"/>
</dbReference>
<dbReference type="GO" id="GO:0006086">
    <property type="term" value="P:pyruvate decarboxylation to acetyl-CoA"/>
    <property type="evidence" value="ECO:0007669"/>
    <property type="project" value="InterPro"/>
</dbReference>
<dbReference type="PROSITE" id="PS51826">
    <property type="entry name" value="PSBD"/>
    <property type="match status" value="1"/>
</dbReference>
<dbReference type="SUPFAM" id="SSF51230">
    <property type="entry name" value="Single hybrid motif"/>
    <property type="match status" value="1"/>
</dbReference>
<gene>
    <name evidence="5" type="ORF">NESM_000047700</name>
</gene>
<dbReference type="Gene3D" id="4.10.320.10">
    <property type="entry name" value="E3-binding domain"/>
    <property type="match status" value="1"/>
</dbReference>